<sequence length="351" mass="39330">METGDVDVGEEVNNKRVKLKDFIHGFPKESDMFITNDPIKLKIPEGSNAVLVKILYLSIDPYQYIRSTRIDNPDYFSSYPPGSVMTSYGVGRVMDSGNPDFKKDDLVWGTTGWEEFCLITEPETLFKIHHTDVPLSYYLGILGMPGLTAYVGFNELCSPKKGERVFISSAFGATGQVVGQLAKLMGCYVVGSAGSKEKVDVLKNKLGFDEAFNYKEEKNFDQALKRYFPEGIDICFENVGGNMLDAVLLNMRIHGRIAQCGMISQYTLDQPQGIKNLMCIIYKRLHLVGFVVTDHYHFFPKFLDIMLPYIRERKMVYVEDLVEGLESCPAALVGIFSGKNVGKQVVIVAQG</sequence>
<name>A0A067KS64_JATCU</name>
<gene>
    <name evidence="3" type="ORF">JCGZ_10654</name>
</gene>
<dbReference type="CDD" id="cd08295">
    <property type="entry name" value="double_bond_reductase_like"/>
    <property type="match status" value="1"/>
</dbReference>
<dbReference type="SUPFAM" id="SSF50129">
    <property type="entry name" value="GroES-like"/>
    <property type="match status" value="1"/>
</dbReference>
<dbReference type="SMART" id="SM00829">
    <property type="entry name" value="PKS_ER"/>
    <property type="match status" value="1"/>
</dbReference>
<dbReference type="Pfam" id="PF16884">
    <property type="entry name" value="ADH_N_2"/>
    <property type="match status" value="1"/>
</dbReference>
<dbReference type="InterPro" id="IPR013149">
    <property type="entry name" value="ADH-like_C"/>
</dbReference>
<dbReference type="InterPro" id="IPR036291">
    <property type="entry name" value="NAD(P)-bd_dom_sf"/>
</dbReference>
<keyword evidence="4" id="KW-1185">Reference proteome</keyword>
<organism evidence="3 4">
    <name type="scientific">Jatropha curcas</name>
    <name type="common">Barbados nut</name>
    <dbReference type="NCBI Taxonomy" id="180498"/>
    <lineage>
        <taxon>Eukaryota</taxon>
        <taxon>Viridiplantae</taxon>
        <taxon>Streptophyta</taxon>
        <taxon>Embryophyta</taxon>
        <taxon>Tracheophyta</taxon>
        <taxon>Spermatophyta</taxon>
        <taxon>Magnoliopsida</taxon>
        <taxon>eudicotyledons</taxon>
        <taxon>Gunneridae</taxon>
        <taxon>Pentapetalae</taxon>
        <taxon>rosids</taxon>
        <taxon>fabids</taxon>
        <taxon>Malpighiales</taxon>
        <taxon>Euphorbiaceae</taxon>
        <taxon>Crotonoideae</taxon>
        <taxon>Jatropheae</taxon>
        <taxon>Jatropha</taxon>
    </lineage>
</organism>
<evidence type="ECO:0000313" key="4">
    <source>
        <dbReference type="Proteomes" id="UP000027138"/>
    </source>
</evidence>
<evidence type="ECO:0000259" key="2">
    <source>
        <dbReference type="SMART" id="SM00829"/>
    </source>
</evidence>
<dbReference type="Proteomes" id="UP000027138">
    <property type="component" value="Unassembled WGS sequence"/>
</dbReference>
<dbReference type="OrthoDB" id="809632at2759"/>
<dbReference type="InterPro" id="IPR045010">
    <property type="entry name" value="MDR_fam"/>
</dbReference>
<dbReference type="KEGG" id="jcu:105636655"/>
<dbReference type="InterPro" id="IPR020843">
    <property type="entry name" value="ER"/>
</dbReference>
<evidence type="ECO:0000256" key="1">
    <source>
        <dbReference type="ARBA" id="ARBA00023002"/>
    </source>
</evidence>
<dbReference type="InterPro" id="IPR011032">
    <property type="entry name" value="GroES-like_sf"/>
</dbReference>
<dbReference type="EMBL" id="KK914491">
    <property type="protein sequence ID" value="KDP35120.1"/>
    <property type="molecule type" value="Genomic_DNA"/>
</dbReference>
<proteinExistence type="predicted"/>
<dbReference type="InterPro" id="IPR041694">
    <property type="entry name" value="ADH_N_2"/>
</dbReference>
<evidence type="ECO:0000313" key="3">
    <source>
        <dbReference type="EMBL" id="KDP35120.1"/>
    </source>
</evidence>
<accession>A0A067KS64</accession>
<keyword evidence="1" id="KW-0560">Oxidoreductase</keyword>
<dbReference type="Gene3D" id="3.40.50.720">
    <property type="entry name" value="NAD(P)-binding Rossmann-like Domain"/>
    <property type="match status" value="1"/>
</dbReference>
<dbReference type="PANTHER" id="PTHR43205">
    <property type="entry name" value="PROSTAGLANDIN REDUCTASE"/>
    <property type="match status" value="1"/>
</dbReference>
<dbReference type="SUPFAM" id="SSF51735">
    <property type="entry name" value="NAD(P)-binding Rossmann-fold domains"/>
    <property type="match status" value="1"/>
</dbReference>
<dbReference type="FunFam" id="3.40.50.720:FF:000121">
    <property type="entry name" value="Prostaglandin reductase 2"/>
    <property type="match status" value="1"/>
</dbReference>
<dbReference type="Pfam" id="PF00107">
    <property type="entry name" value="ADH_zinc_N"/>
    <property type="match status" value="1"/>
</dbReference>
<reference evidence="3 4" key="1">
    <citation type="journal article" date="2014" name="PLoS ONE">
        <title>Global Analysis of Gene Expression Profiles in Physic Nut (Jatropha curcas L.) Seedlings Exposed to Salt Stress.</title>
        <authorList>
            <person name="Zhang L."/>
            <person name="Zhang C."/>
            <person name="Wu P."/>
            <person name="Chen Y."/>
            <person name="Li M."/>
            <person name="Jiang H."/>
            <person name="Wu G."/>
        </authorList>
    </citation>
    <scope>NUCLEOTIDE SEQUENCE [LARGE SCALE GENOMIC DNA]</scope>
    <source>
        <strain evidence="4">cv. GZQX0401</strain>
        <tissue evidence="3">Young leaves</tissue>
    </source>
</reference>
<dbReference type="GO" id="GO:0032440">
    <property type="term" value="F:2-alkenal reductase [NAD(P)H] activity"/>
    <property type="evidence" value="ECO:0007669"/>
    <property type="project" value="TreeGrafter"/>
</dbReference>
<dbReference type="PANTHER" id="PTHR43205:SF81">
    <property type="entry name" value="ALCOHOL DEHYDROGENASE-LIKE C-TERMINAL DOMAIN-CONTAINING PROTEIN"/>
    <property type="match status" value="1"/>
</dbReference>
<protein>
    <recommendedName>
        <fullName evidence="2">Enoyl reductase (ER) domain-containing protein</fullName>
    </recommendedName>
</protein>
<dbReference type="AlphaFoldDB" id="A0A067KS64"/>
<feature type="domain" description="Enoyl reductase (ER)" evidence="2">
    <location>
        <begin position="36"/>
        <end position="346"/>
    </location>
</feature>
<dbReference type="Gene3D" id="3.90.180.10">
    <property type="entry name" value="Medium-chain alcohol dehydrogenases, catalytic domain"/>
    <property type="match status" value="1"/>
</dbReference>